<evidence type="ECO:0000256" key="1">
    <source>
        <dbReference type="SAM" id="Phobius"/>
    </source>
</evidence>
<keyword evidence="1" id="KW-0812">Transmembrane</keyword>
<comment type="caution">
    <text evidence="2">The sequence shown here is derived from an EMBL/GenBank/DDBJ whole genome shotgun (WGS) entry which is preliminary data.</text>
</comment>
<proteinExistence type="predicted"/>
<accession>A0A2M7TX00</accession>
<dbReference type="Proteomes" id="UP000228503">
    <property type="component" value="Unassembled WGS sequence"/>
</dbReference>
<dbReference type="AlphaFoldDB" id="A0A2M7TX00"/>
<feature type="transmembrane region" description="Helical" evidence="1">
    <location>
        <begin position="107"/>
        <end position="131"/>
    </location>
</feature>
<name>A0A2M7TX00_9BACT</name>
<keyword evidence="1" id="KW-0472">Membrane</keyword>
<dbReference type="EMBL" id="PFOB01000065">
    <property type="protein sequence ID" value="PIZ62132.1"/>
    <property type="molecule type" value="Genomic_DNA"/>
</dbReference>
<feature type="transmembrane region" description="Helical" evidence="1">
    <location>
        <begin position="70"/>
        <end position="87"/>
    </location>
</feature>
<keyword evidence="1" id="KW-1133">Transmembrane helix</keyword>
<organism evidence="2 3">
    <name type="scientific">Candidatus Roizmanbacteria bacterium CG_4_10_14_0_2_um_filter_39_13</name>
    <dbReference type="NCBI Taxonomy" id="1974825"/>
    <lineage>
        <taxon>Bacteria</taxon>
        <taxon>Candidatus Roizmaniibacteriota</taxon>
    </lineage>
</organism>
<gene>
    <name evidence="2" type="ORF">COY16_05175</name>
</gene>
<sequence>MTARLLRQIEVKALFWFNESMDTSSIGFRIPSIVDILSFLIFQLWPIAIIVYIVLFGLLKRFVPRIKHTLIFIFSLPLIIFFFISLYELFVRNSDPEYFIEAASGLLLYFGVIGIISLCSILPVSFLQFLLKKRRSYAIYYIILLATLFLFFYPKSQLTFYESEDRMVPAYECTCLGVSENNITNYYDREDHRCFGIPVSCKETTKDLCPFVREGEECSYYELD</sequence>
<feature type="transmembrane region" description="Helical" evidence="1">
    <location>
        <begin position="36"/>
        <end position="58"/>
    </location>
</feature>
<reference evidence="3" key="1">
    <citation type="submission" date="2017-09" db="EMBL/GenBank/DDBJ databases">
        <title>Depth-based differentiation of microbial function through sediment-hosted aquifers and enrichment of novel symbionts in the deep terrestrial subsurface.</title>
        <authorList>
            <person name="Probst A.J."/>
            <person name="Ladd B."/>
            <person name="Jarett J.K."/>
            <person name="Geller-Mcgrath D.E."/>
            <person name="Sieber C.M.K."/>
            <person name="Emerson J.B."/>
            <person name="Anantharaman K."/>
            <person name="Thomas B.C."/>
            <person name="Malmstrom R."/>
            <person name="Stieglmeier M."/>
            <person name="Klingl A."/>
            <person name="Woyke T."/>
            <person name="Ryan C.M."/>
            <person name="Banfield J.F."/>
        </authorList>
    </citation>
    <scope>NUCLEOTIDE SEQUENCE [LARGE SCALE GENOMIC DNA]</scope>
</reference>
<feature type="transmembrane region" description="Helical" evidence="1">
    <location>
        <begin position="138"/>
        <end position="154"/>
    </location>
</feature>
<evidence type="ECO:0000313" key="3">
    <source>
        <dbReference type="Proteomes" id="UP000228503"/>
    </source>
</evidence>
<evidence type="ECO:0000313" key="2">
    <source>
        <dbReference type="EMBL" id="PIZ62132.1"/>
    </source>
</evidence>
<protein>
    <submittedName>
        <fullName evidence="2">Uncharacterized protein</fullName>
    </submittedName>
</protein>